<organism evidence="5">
    <name type="scientific">viral metagenome</name>
    <dbReference type="NCBI Taxonomy" id="1070528"/>
    <lineage>
        <taxon>unclassified sequences</taxon>
        <taxon>metagenomes</taxon>
        <taxon>organismal metagenomes</taxon>
    </lineage>
</organism>
<evidence type="ECO:0000256" key="1">
    <source>
        <dbReference type="ARBA" id="ARBA00023015"/>
    </source>
</evidence>
<dbReference type="CDD" id="cd00093">
    <property type="entry name" value="HTH_XRE"/>
    <property type="match status" value="1"/>
</dbReference>
<dbReference type="PROSITE" id="PS50943">
    <property type="entry name" value="HTH_CROC1"/>
    <property type="match status" value="1"/>
</dbReference>
<dbReference type="GO" id="GO:0005829">
    <property type="term" value="C:cytosol"/>
    <property type="evidence" value="ECO:0007669"/>
    <property type="project" value="TreeGrafter"/>
</dbReference>
<dbReference type="PANTHER" id="PTHR46797:SF23">
    <property type="entry name" value="HTH-TYPE TRANSCRIPTIONAL REGULATOR SUTR"/>
    <property type="match status" value="1"/>
</dbReference>
<keyword evidence="3" id="KW-0804">Transcription</keyword>
<proteinExistence type="predicted"/>
<dbReference type="Gene3D" id="1.10.260.40">
    <property type="entry name" value="lambda repressor-like DNA-binding domains"/>
    <property type="match status" value="1"/>
</dbReference>
<dbReference type="SUPFAM" id="SSF47413">
    <property type="entry name" value="lambda repressor-like DNA-binding domains"/>
    <property type="match status" value="1"/>
</dbReference>
<dbReference type="PANTHER" id="PTHR46797">
    <property type="entry name" value="HTH-TYPE TRANSCRIPTIONAL REGULATOR"/>
    <property type="match status" value="1"/>
</dbReference>
<keyword evidence="2" id="KW-0238">DNA-binding</keyword>
<evidence type="ECO:0000313" key="5">
    <source>
        <dbReference type="EMBL" id="QJA78323.1"/>
    </source>
</evidence>
<dbReference type="InterPro" id="IPR050807">
    <property type="entry name" value="TransReg_Diox_bact_type"/>
</dbReference>
<dbReference type="InterPro" id="IPR010982">
    <property type="entry name" value="Lambda_DNA-bd_dom_sf"/>
</dbReference>
<sequence>MTTDGLPTGRVTKCPRCGGTGTVEYSTRSVFGLNVQRLRKSKGWTQEELARAAQVTRPQLANIESGRSGTTLDGLTRFAEALGVSADQLLKVPDDE</sequence>
<accession>A0A6M3K941</accession>
<dbReference type="AlphaFoldDB" id="A0A6M3K941"/>
<dbReference type="GO" id="GO:0003677">
    <property type="term" value="F:DNA binding"/>
    <property type="evidence" value="ECO:0007669"/>
    <property type="project" value="UniProtKB-KW"/>
</dbReference>
<feature type="domain" description="HTH cro/C1-type" evidence="4">
    <location>
        <begin position="35"/>
        <end position="89"/>
    </location>
</feature>
<evidence type="ECO:0000259" key="4">
    <source>
        <dbReference type="PROSITE" id="PS50943"/>
    </source>
</evidence>
<evidence type="ECO:0000256" key="3">
    <source>
        <dbReference type="ARBA" id="ARBA00023163"/>
    </source>
</evidence>
<dbReference type="Pfam" id="PF01381">
    <property type="entry name" value="HTH_3"/>
    <property type="match status" value="1"/>
</dbReference>
<dbReference type="InterPro" id="IPR001387">
    <property type="entry name" value="Cro/C1-type_HTH"/>
</dbReference>
<gene>
    <name evidence="5" type="ORF">MM415A01084_0020</name>
</gene>
<name>A0A6M3K941_9ZZZZ</name>
<dbReference type="GO" id="GO:0003700">
    <property type="term" value="F:DNA-binding transcription factor activity"/>
    <property type="evidence" value="ECO:0007669"/>
    <property type="project" value="TreeGrafter"/>
</dbReference>
<protein>
    <submittedName>
        <fullName evidence="5">Putative DNA binding, helix-turn-helix domain containing protein</fullName>
    </submittedName>
</protein>
<dbReference type="EMBL" id="MT142331">
    <property type="protein sequence ID" value="QJA78323.1"/>
    <property type="molecule type" value="Genomic_DNA"/>
</dbReference>
<reference evidence="5" key="1">
    <citation type="submission" date="2020-03" db="EMBL/GenBank/DDBJ databases">
        <title>The deep terrestrial virosphere.</title>
        <authorList>
            <person name="Holmfeldt K."/>
            <person name="Nilsson E."/>
            <person name="Simone D."/>
            <person name="Lopez-Fernandez M."/>
            <person name="Wu X."/>
            <person name="de Brujin I."/>
            <person name="Lundin D."/>
            <person name="Andersson A."/>
            <person name="Bertilsson S."/>
            <person name="Dopson M."/>
        </authorList>
    </citation>
    <scope>NUCLEOTIDE SEQUENCE</scope>
    <source>
        <strain evidence="5">MM415A01084</strain>
    </source>
</reference>
<evidence type="ECO:0000256" key="2">
    <source>
        <dbReference type="ARBA" id="ARBA00023125"/>
    </source>
</evidence>
<dbReference type="SMART" id="SM00530">
    <property type="entry name" value="HTH_XRE"/>
    <property type="match status" value="1"/>
</dbReference>
<keyword evidence="1" id="KW-0805">Transcription regulation</keyword>